<accession>A0A9K3L9W6</accession>
<evidence type="ECO:0000259" key="5">
    <source>
        <dbReference type="PROSITE" id="PS50030"/>
    </source>
</evidence>
<organism evidence="8 9">
    <name type="scientific">Nitzschia inconspicua</name>
    <dbReference type="NCBI Taxonomy" id="303405"/>
    <lineage>
        <taxon>Eukaryota</taxon>
        <taxon>Sar</taxon>
        <taxon>Stramenopiles</taxon>
        <taxon>Ochrophyta</taxon>
        <taxon>Bacillariophyta</taxon>
        <taxon>Bacillariophyceae</taxon>
        <taxon>Bacillariophycidae</taxon>
        <taxon>Bacillariales</taxon>
        <taxon>Bacillariaceae</taxon>
        <taxon>Nitzschia</taxon>
    </lineage>
</organism>
<feature type="compositionally biased region" description="Polar residues" evidence="4">
    <location>
        <begin position="771"/>
        <end position="794"/>
    </location>
</feature>
<dbReference type="PANTHER" id="PTHR45663">
    <property type="entry name" value="GEO12009P1"/>
    <property type="match status" value="1"/>
</dbReference>
<feature type="region of interest" description="Disordered" evidence="4">
    <location>
        <begin position="587"/>
        <end position="612"/>
    </location>
</feature>
<feature type="coiled-coil region" evidence="3">
    <location>
        <begin position="976"/>
        <end position="1003"/>
    </location>
</feature>
<dbReference type="GO" id="GO:0015035">
    <property type="term" value="F:protein-disulfide reductase activity"/>
    <property type="evidence" value="ECO:0007669"/>
    <property type="project" value="TreeGrafter"/>
</dbReference>
<dbReference type="GO" id="GO:0005634">
    <property type="term" value="C:nucleus"/>
    <property type="evidence" value="ECO:0007669"/>
    <property type="project" value="UniProtKB-UniRule"/>
</dbReference>
<dbReference type="PROSITE" id="PS00194">
    <property type="entry name" value="THIOREDOXIN_1"/>
    <property type="match status" value="1"/>
</dbReference>
<feature type="domain" description="UBA" evidence="5">
    <location>
        <begin position="210"/>
        <end position="250"/>
    </location>
</feature>
<feature type="domain" description="HMG box" evidence="6">
    <location>
        <begin position="900"/>
        <end position="994"/>
    </location>
</feature>
<sequence>MGLSHSKSTALVLCVAIATSMSVVDIFVQGAQFSRSFLPPAQQQSVAFSMGIRTEMSHVLVLRGGEASTTSDDVASDAAAATTATTDGDEQSLDEKVFAAMKKLGMAPPTDAIEEGAASMTEASMECKDGVCTITGTTDAASTTAQPSAAMVVDPTELSNRLSQEMDVDARLSMAALGATASIVDGERRYNEEAARKMIQQELDLISSIPEDSENVQTLIQEGFDPFFCRRALAFAEENLEDARAILIADQIDEEEEAEERKKSSSDTLDFVEVNANFDPTKLPTTTEATTSPAATSSSTGGMPKPAPKESVVFEATTAQLQELVLESPVPVLLDIYADWCGPCKVLGPALEEMAIKSGGIFRLVKVNSDNERPVSQALEVTALPTVFGIRDGKIVHMFQGMPRSEDMMKNFMMGLFGAASFSPPVTAQETEKYRELTNKLIKAAGAASFSFSAREKLTDKITTKLDDLVQDDSVPDVEGCAMLIRTFLSNIINNPYEQKYRKINLQNKVVAAKIGANDSCLAVLKSVGFAKSGTEMVLGKGKKVINIAPLVVARDCIDKWIQRNRNEMAAAARKRKDEQDRARILAEKENSTEEDEMEEGEDEDQPTEVDPNACSLRLRLDGKKQIHEAVLSKDDPLEKVLEILNVDTDEEVQLTCVAKKLVVKSSETKAMSMSLEEHGLMPSAAIVVKIGASLPPASKGAPGLKARAAEKKQKKGSHTMHSIGVYAKDDNNKAELIDGGGGVWYEHDITDDEAGDEENNGGKDEMKTDSGVSNSDFGTTAANISEESASTNENNKRMLRGATSTWSRSGIVRAERQDEYTAAKGPVKAHRVAVSYPDVLESPMDHADGKKRGQQEYRSSISSGTGRRKPPPQVQSSRQAASSSPAAKKRPWRKPKDMPKRPLSAYNLFFAEERKELLKNFERESSETFLSRDVFSDSQRSPSETKGEKLGFAGLARMVAAKWKTLDADTRSKYQNQAKIEKARYKEQMKSYNQERLRVQEQATMAISMEPIGSSGIWPASPQIIASLGNIYDSTSQLSQQQKGIQSMDSFNGAATAAAMETSDSIPGLFMQKGNFGITQDAFPTISEMESLQHTTDTSVFHALQHQQANQRRKSDSSSQLTTLTERAYWTDNTTFARRLSQPRDISRLAAELGQDQVDFLLRSFRQDKEEEG</sequence>
<reference evidence="8" key="1">
    <citation type="journal article" date="2021" name="Sci. Rep.">
        <title>Diploid genomic architecture of Nitzschia inconspicua, an elite biomass production diatom.</title>
        <authorList>
            <person name="Oliver A."/>
            <person name="Podell S."/>
            <person name="Pinowska A."/>
            <person name="Traller J.C."/>
            <person name="Smith S.R."/>
            <person name="McClure R."/>
            <person name="Beliaev A."/>
            <person name="Bohutskyi P."/>
            <person name="Hill E.A."/>
            <person name="Rabines A."/>
            <person name="Zheng H."/>
            <person name="Allen L.Z."/>
            <person name="Kuo A."/>
            <person name="Grigoriev I.V."/>
            <person name="Allen A.E."/>
            <person name="Hazlebeck D."/>
            <person name="Allen E.E."/>
        </authorList>
    </citation>
    <scope>NUCLEOTIDE SEQUENCE</scope>
    <source>
        <strain evidence="8">Hildebrandi</strain>
    </source>
</reference>
<evidence type="ECO:0000256" key="2">
    <source>
        <dbReference type="PROSITE-ProRule" id="PRU00267"/>
    </source>
</evidence>
<evidence type="ECO:0000259" key="6">
    <source>
        <dbReference type="PROSITE" id="PS50118"/>
    </source>
</evidence>
<dbReference type="InterPro" id="IPR018997">
    <property type="entry name" value="PUB_domain"/>
</dbReference>
<dbReference type="Pfam" id="PF00085">
    <property type="entry name" value="Thioredoxin"/>
    <property type="match status" value="1"/>
</dbReference>
<evidence type="ECO:0000259" key="7">
    <source>
        <dbReference type="PROSITE" id="PS51352"/>
    </source>
</evidence>
<dbReference type="GO" id="GO:0003677">
    <property type="term" value="F:DNA binding"/>
    <property type="evidence" value="ECO:0007669"/>
    <property type="project" value="UniProtKB-UniRule"/>
</dbReference>
<dbReference type="EMBL" id="JAGRRH010000015">
    <property type="protein sequence ID" value="KAG7357513.1"/>
    <property type="molecule type" value="Genomic_DNA"/>
</dbReference>
<dbReference type="InterPro" id="IPR017937">
    <property type="entry name" value="Thioredoxin_CS"/>
</dbReference>
<evidence type="ECO:0000256" key="1">
    <source>
        <dbReference type="ARBA" id="ARBA00023157"/>
    </source>
</evidence>
<evidence type="ECO:0000313" key="8">
    <source>
        <dbReference type="EMBL" id="KAG7357513.1"/>
    </source>
</evidence>
<dbReference type="PROSITE" id="PS50118">
    <property type="entry name" value="HMG_BOX_2"/>
    <property type="match status" value="1"/>
</dbReference>
<dbReference type="InterPro" id="IPR013766">
    <property type="entry name" value="Thioredoxin_domain"/>
</dbReference>
<evidence type="ECO:0000256" key="3">
    <source>
        <dbReference type="SAM" id="Coils"/>
    </source>
</evidence>
<keyword evidence="2" id="KW-0238">DNA-binding</keyword>
<dbReference type="InterPro" id="IPR015940">
    <property type="entry name" value="UBA"/>
</dbReference>
<keyword evidence="1" id="KW-1015">Disulfide bond</keyword>
<dbReference type="PROSITE" id="PS51352">
    <property type="entry name" value="THIOREDOXIN_2"/>
    <property type="match status" value="1"/>
</dbReference>
<feature type="compositionally biased region" description="Polar residues" evidence="4">
    <location>
        <begin position="857"/>
        <end position="866"/>
    </location>
</feature>
<dbReference type="OrthoDB" id="336240at2759"/>
<feature type="compositionally biased region" description="Acidic residues" evidence="4">
    <location>
        <begin position="593"/>
        <end position="608"/>
    </location>
</feature>
<feature type="compositionally biased region" description="Low complexity" evidence="4">
    <location>
        <begin position="875"/>
        <end position="887"/>
    </location>
</feature>
<dbReference type="AlphaFoldDB" id="A0A9K3L9W6"/>
<reference evidence="8" key="2">
    <citation type="submission" date="2021-04" db="EMBL/GenBank/DDBJ databases">
        <authorList>
            <person name="Podell S."/>
        </authorList>
    </citation>
    <scope>NUCLEOTIDE SEQUENCE</scope>
    <source>
        <strain evidence="8">Hildebrandi</strain>
    </source>
</reference>
<dbReference type="CDD" id="cd09212">
    <property type="entry name" value="PUB"/>
    <property type="match status" value="1"/>
</dbReference>
<evidence type="ECO:0000313" key="9">
    <source>
        <dbReference type="Proteomes" id="UP000693970"/>
    </source>
</evidence>
<dbReference type="Pfam" id="PF09409">
    <property type="entry name" value="PUB"/>
    <property type="match status" value="1"/>
</dbReference>
<dbReference type="PANTHER" id="PTHR45663:SF11">
    <property type="entry name" value="GEO12009P1"/>
    <property type="match status" value="1"/>
</dbReference>
<dbReference type="Proteomes" id="UP000693970">
    <property type="component" value="Unassembled WGS sequence"/>
</dbReference>
<name>A0A9K3L9W6_9STRA</name>
<comment type="caution">
    <text evidence="8">The sequence shown here is derived from an EMBL/GenBank/DDBJ whole genome shotgun (WGS) entry which is preliminary data.</text>
</comment>
<keyword evidence="3" id="KW-0175">Coiled coil</keyword>
<dbReference type="CDD" id="cd02947">
    <property type="entry name" value="TRX_family"/>
    <property type="match status" value="1"/>
</dbReference>
<dbReference type="GO" id="GO:0005737">
    <property type="term" value="C:cytoplasm"/>
    <property type="evidence" value="ECO:0007669"/>
    <property type="project" value="TreeGrafter"/>
</dbReference>
<keyword evidence="2" id="KW-0539">Nucleus</keyword>
<feature type="domain" description="Thioredoxin" evidence="7">
    <location>
        <begin position="301"/>
        <end position="418"/>
    </location>
</feature>
<evidence type="ECO:0000256" key="4">
    <source>
        <dbReference type="SAM" id="MobiDB-lite"/>
    </source>
</evidence>
<feature type="region of interest" description="Disordered" evidence="4">
    <location>
        <begin position="753"/>
        <end position="901"/>
    </location>
</feature>
<gene>
    <name evidence="8" type="ORF">IV203_002201</name>
</gene>
<feature type="region of interest" description="Disordered" evidence="4">
    <location>
        <begin position="69"/>
        <end position="91"/>
    </location>
</feature>
<dbReference type="PROSITE" id="PS50030">
    <property type="entry name" value="UBA"/>
    <property type="match status" value="1"/>
</dbReference>
<feature type="DNA-binding region" description="HMG box" evidence="2">
    <location>
        <begin position="900"/>
        <end position="994"/>
    </location>
</feature>
<feature type="compositionally biased region" description="Basic and acidic residues" evidence="4">
    <location>
        <begin position="844"/>
        <end position="856"/>
    </location>
</feature>
<feature type="compositionally biased region" description="Low complexity" evidence="4">
    <location>
        <begin position="280"/>
        <end position="300"/>
    </location>
</feature>
<proteinExistence type="predicted"/>
<dbReference type="SMART" id="SM00398">
    <property type="entry name" value="HMG"/>
    <property type="match status" value="1"/>
</dbReference>
<dbReference type="InterPro" id="IPR009071">
    <property type="entry name" value="HMG_box_dom"/>
</dbReference>
<keyword evidence="9" id="KW-1185">Reference proteome</keyword>
<feature type="region of interest" description="Disordered" evidence="4">
    <location>
        <begin position="277"/>
        <end position="308"/>
    </location>
</feature>
<feature type="compositionally biased region" description="Low complexity" evidence="4">
    <location>
        <begin position="69"/>
        <end position="86"/>
    </location>
</feature>
<protein>
    <submittedName>
        <fullName evidence="8">Thioredoxin domain containing protein</fullName>
    </submittedName>
</protein>
<dbReference type="Pfam" id="PF00505">
    <property type="entry name" value="HMG_box"/>
    <property type="match status" value="1"/>
</dbReference>